<keyword evidence="5" id="KW-0472">Membrane</keyword>
<dbReference type="InterPro" id="IPR001605">
    <property type="entry name" value="PH_dom-spectrin-type"/>
</dbReference>
<dbReference type="FunFam" id="2.30.29.30:FF:000054">
    <property type="entry name" value="PH and SEC7 domain-containing protein 3"/>
    <property type="match status" value="1"/>
</dbReference>
<evidence type="ECO:0000313" key="11">
    <source>
        <dbReference type="Proteomes" id="UP000694567"/>
    </source>
</evidence>
<dbReference type="PANTHER" id="PTHR10663:SF334">
    <property type="entry name" value="PH AND SEC7 DOMAIN-CONTAINING PROTEIN 1"/>
    <property type="match status" value="1"/>
</dbReference>
<dbReference type="GO" id="GO:0005085">
    <property type="term" value="F:guanyl-nucleotide exchange factor activity"/>
    <property type="evidence" value="ECO:0007669"/>
    <property type="project" value="InterPro"/>
</dbReference>
<sequence>PELGMRLPPYCLGKPGAQHCLVLSPRCLLGPAGRLIMDRDTQGMLKSPVPFLLGHSLSKDGMDSFSKHFESIMESHRAKGTSYTSLDSIDILSSPARTHETFFTFDLPTLAPEIQGQIQDSALPGPESGASPEVGQKEGQAGEAAAKGGAANRLVKRARCHSEGQHARSLARGRAQPWSCGCGGGRRARRSGSCPRRRMRRESNLLPCQISAASVCWSTGLVSDSDSEMDSVEQLALGSTDTLSNGHKADLEAAKRLAKRLYNLDGFKKADVARHLGKNNEFSRMVAGEYLKFFVFTGMSLDQALRSFLKELALMGETQERERVLAHFSQRYYECNPNAISSEDGAHTLTCALMLLNTDLHGHNIGKRMSCSDFIGNLEGLNGGTDFPKELLKALYGSIKNEKLQWAIDEEELRKSLSELADPNPKSIKRISSCSNPFLDFSQDSSIATYKHGLLVRKIHADPDCKKTPRGKRGWKPFHAILKGMILYLQKEEYKPGKALAEEELKNAISIHHSLATRASDYSKRPNVFYLRTADWRVFLFQAQNPEQMHSWITRINVVAAMFSAPPFPAAIGSQKKFSRPLLPSSCTRLSQEEQVKSHETKFKTMSAELLEHRPLLPEKKVKGKEYEELKQKEEYLEFEKSRYGTYAMLLRAKLKAGSEDLAAFESTLFDTASGEDDGLKKSHSSPSLNAEPSGTATKVKRNVSERTGRQAPGHPQKS</sequence>
<feature type="domain" description="PH" evidence="8">
    <location>
        <begin position="448"/>
        <end position="561"/>
    </location>
</feature>
<dbReference type="SUPFAM" id="SSF50729">
    <property type="entry name" value="PH domain-like"/>
    <property type="match status" value="1"/>
</dbReference>
<evidence type="ECO:0000256" key="6">
    <source>
        <dbReference type="ARBA" id="ARBA00023273"/>
    </source>
</evidence>
<dbReference type="CDD" id="cd13295">
    <property type="entry name" value="PH_EFA6"/>
    <property type="match status" value="1"/>
</dbReference>
<evidence type="ECO:0000256" key="5">
    <source>
        <dbReference type="ARBA" id="ARBA00023136"/>
    </source>
</evidence>
<dbReference type="InterPro" id="IPR000904">
    <property type="entry name" value="Sec7_dom"/>
</dbReference>
<evidence type="ECO:0000256" key="7">
    <source>
        <dbReference type="SAM" id="MobiDB-lite"/>
    </source>
</evidence>
<reference evidence="10" key="1">
    <citation type="submission" date="2025-08" db="UniProtKB">
        <authorList>
            <consortium name="Ensembl"/>
        </authorList>
    </citation>
    <scope>IDENTIFICATION</scope>
</reference>
<feature type="region of interest" description="Disordered" evidence="7">
    <location>
        <begin position="175"/>
        <end position="198"/>
    </location>
</feature>
<reference evidence="10" key="2">
    <citation type="submission" date="2025-09" db="UniProtKB">
        <authorList>
            <consortium name="Ensembl"/>
        </authorList>
    </citation>
    <scope>IDENTIFICATION</scope>
</reference>
<dbReference type="CDD" id="cd00171">
    <property type="entry name" value="Sec7"/>
    <property type="match status" value="1"/>
</dbReference>
<dbReference type="Gene3D" id="2.30.29.30">
    <property type="entry name" value="Pleckstrin-homology domain (PH domain)/Phosphotyrosine-binding domain (PTB)"/>
    <property type="match status" value="1"/>
</dbReference>
<keyword evidence="6" id="KW-0966">Cell projection</keyword>
<dbReference type="SMART" id="SM00233">
    <property type="entry name" value="PH"/>
    <property type="match status" value="1"/>
</dbReference>
<dbReference type="InterPro" id="IPR041681">
    <property type="entry name" value="PH_9"/>
</dbReference>
<dbReference type="Proteomes" id="UP000694567">
    <property type="component" value="Unplaced"/>
</dbReference>
<comment type="subcellular location">
    <subcellularLocation>
        <location evidence="1">Cell projection</location>
        <location evidence="1">Ruffle membrane</location>
    </subcellularLocation>
</comment>
<accession>A0A8C0IIL8</accession>
<name>A0A8C0IIL8_BUBBB</name>
<keyword evidence="11" id="KW-1185">Reference proteome</keyword>
<feature type="compositionally biased region" description="Polar residues" evidence="7">
    <location>
        <begin position="685"/>
        <end position="697"/>
    </location>
</feature>
<dbReference type="AlphaFoldDB" id="A0A8C0IIL8"/>
<organism evidence="10 11">
    <name type="scientific">Bubo bubo</name>
    <name type="common">Eurasian eagle-owl</name>
    <name type="synonym">Strix bubo</name>
    <dbReference type="NCBI Taxonomy" id="30461"/>
    <lineage>
        <taxon>Eukaryota</taxon>
        <taxon>Metazoa</taxon>
        <taxon>Chordata</taxon>
        <taxon>Craniata</taxon>
        <taxon>Vertebrata</taxon>
        <taxon>Euteleostomi</taxon>
        <taxon>Archelosauria</taxon>
        <taxon>Archosauria</taxon>
        <taxon>Dinosauria</taxon>
        <taxon>Saurischia</taxon>
        <taxon>Theropoda</taxon>
        <taxon>Coelurosauria</taxon>
        <taxon>Aves</taxon>
        <taxon>Neognathae</taxon>
        <taxon>Neoaves</taxon>
        <taxon>Telluraves</taxon>
        <taxon>Strigiformes</taxon>
        <taxon>Strigidae</taxon>
        <taxon>Bubo</taxon>
    </lineage>
</organism>
<dbReference type="Pfam" id="PF15410">
    <property type="entry name" value="PH_9"/>
    <property type="match status" value="1"/>
</dbReference>
<evidence type="ECO:0000256" key="4">
    <source>
        <dbReference type="ARBA" id="ARBA00023054"/>
    </source>
</evidence>
<dbReference type="Gene3D" id="1.10.1000.11">
    <property type="entry name" value="Arf Nucleotide-binding Site Opener,domain 2"/>
    <property type="match status" value="1"/>
</dbReference>
<dbReference type="GO" id="GO:0032012">
    <property type="term" value="P:regulation of ARF protein signal transduction"/>
    <property type="evidence" value="ECO:0007669"/>
    <property type="project" value="InterPro"/>
</dbReference>
<keyword evidence="2" id="KW-1003">Cell membrane</keyword>
<dbReference type="InterPro" id="IPR001849">
    <property type="entry name" value="PH_domain"/>
</dbReference>
<feature type="region of interest" description="Disordered" evidence="7">
    <location>
        <begin position="119"/>
        <end position="150"/>
    </location>
</feature>
<dbReference type="InterPro" id="IPR023394">
    <property type="entry name" value="Sec7_C_sf"/>
</dbReference>
<evidence type="ECO:0000259" key="9">
    <source>
        <dbReference type="PROSITE" id="PS50190"/>
    </source>
</evidence>
<dbReference type="PROSITE" id="PS50190">
    <property type="entry name" value="SEC7"/>
    <property type="match status" value="1"/>
</dbReference>
<dbReference type="GO" id="GO:0005543">
    <property type="term" value="F:phospholipid binding"/>
    <property type="evidence" value="ECO:0007669"/>
    <property type="project" value="InterPro"/>
</dbReference>
<dbReference type="PROSITE" id="PS50003">
    <property type="entry name" value="PH_DOMAIN"/>
    <property type="match status" value="1"/>
</dbReference>
<keyword evidence="3" id="KW-0597">Phosphoprotein</keyword>
<evidence type="ECO:0000256" key="1">
    <source>
        <dbReference type="ARBA" id="ARBA00004632"/>
    </source>
</evidence>
<dbReference type="InterPro" id="IPR035999">
    <property type="entry name" value="Sec7_dom_sf"/>
</dbReference>
<feature type="domain" description="SEC7" evidence="9">
    <location>
        <begin position="230"/>
        <end position="402"/>
    </location>
</feature>
<dbReference type="PRINTS" id="PR00683">
    <property type="entry name" value="SPECTRINPH"/>
</dbReference>
<dbReference type="InterPro" id="IPR011993">
    <property type="entry name" value="PH-like_dom_sf"/>
</dbReference>
<feature type="compositionally biased region" description="Basic residues" evidence="7">
    <location>
        <begin position="186"/>
        <end position="198"/>
    </location>
</feature>
<dbReference type="Ensembl" id="ENSBOBT00000024641.1">
    <property type="protein sequence ID" value="ENSBOBP00000024114.1"/>
    <property type="gene ID" value="ENSBOBG00000014300.1"/>
</dbReference>
<dbReference type="FunFam" id="1.10.1000.11:FF:000004">
    <property type="entry name" value="PH and SEC7 domain-containing protein 2"/>
    <property type="match status" value="1"/>
</dbReference>
<feature type="compositionally biased region" description="Low complexity" evidence="7">
    <location>
        <begin position="137"/>
        <end position="150"/>
    </location>
</feature>
<evidence type="ECO:0000256" key="2">
    <source>
        <dbReference type="ARBA" id="ARBA00022475"/>
    </source>
</evidence>
<feature type="region of interest" description="Disordered" evidence="7">
    <location>
        <begin position="673"/>
        <end position="719"/>
    </location>
</feature>
<protein>
    <submittedName>
        <fullName evidence="10">Pleckstrin and Sec7 domain containing</fullName>
    </submittedName>
</protein>
<evidence type="ECO:0000313" key="10">
    <source>
        <dbReference type="Ensembl" id="ENSBOBP00000024114.1"/>
    </source>
</evidence>
<keyword evidence="4" id="KW-0175">Coiled coil</keyword>
<dbReference type="SMART" id="SM00222">
    <property type="entry name" value="Sec7"/>
    <property type="match status" value="1"/>
</dbReference>
<proteinExistence type="predicted"/>
<dbReference type="SUPFAM" id="SSF48425">
    <property type="entry name" value="Sec7 domain"/>
    <property type="match status" value="1"/>
</dbReference>
<evidence type="ECO:0000259" key="8">
    <source>
        <dbReference type="PROSITE" id="PS50003"/>
    </source>
</evidence>
<dbReference type="PANTHER" id="PTHR10663">
    <property type="entry name" value="GUANYL-NUCLEOTIDE EXCHANGE FACTOR"/>
    <property type="match status" value="1"/>
</dbReference>
<dbReference type="GO" id="GO:0032587">
    <property type="term" value="C:ruffle membrane"/>
    <property type="evidence" value="ECO:0007669"/>
    <property type="project" value="UniProtKB-SubCell"/>
</dbReference>
<dbReference type="Pfam" id="PF01369">
    <property type="entry name" value="Sec7"/>
    <property type="match status" value="1"/>
</dbReference>
<evidence type="ECO:0000256" key="3">
    <source>
        <dbReference type="ARBA" id="ARBA00022553"/>
    </source>
</evidence>